<evidence type="ECO:0000259" key="1">
    <source>
        <dbReference type="PROSITE" id="PS50206"/>
    </source>
</evidence>
<evidence type="ECO:0000313" key="2">
    <source>
        <dbReference type="EMBL" id="KAK3338379.1"/>
    </source>
</evidence>
<reference evidence="2" key="1">
    <citation type="journal article" date="2023" name="Mol. Phylogenet. Evol.">
        <title>Genome-scale phylogeny and comparative genomics of the fungal order Sordariales.</title>
        <authorList>
            <person name="Hensen N."/>
            <person name="Bonometti L."/>
            <person name="Westerberg I."/>
            <person name="Brannstrom I.O."/>
            <person name="Guillou S."/>
            <person name="Cros-Aarteil S."/>
            <person name="Calhoun S."/>
            <person name="Haridas S."/>
            <person name="Kuo A."/>
            <person name="Mondo S."/>
            <person name="Pangilinan J."/>
            <person name="Riley R."/>
            <person name="LaButti K."/>
            <person name="Andreopoulos B."/>
            <person name="Lipzen A."/>
            <person name="Chen C."/>
            <person name="Yan M."/>
            <person name="Daum C."/>
            <person name="Ng V."/>
            <person name="Clum A."/>
            <person name="Steindorff A."/>
            <person name="Ohm R.A."/>
            <person name="Martin F."/>
            <person name="Silar P."/>
            <person name="Natvig D.O."/>
            <person name="Lalanne C."/>
            <person name="Gautier V."/>
            <person name="Ament-Velasquez S.L."/>
            <person name="Kruys A."/>
            <person name="Hutchinson M.I."/>
            <person name="Powell A.J."/>
            <person name="Barry K."/>
            <person name="Miller A.N."/>
            <person name="Grigoriev I.V."/>
            <person name="Debuchy R."/>
            <person name="Gladieux P."/>
            <person name="Hiltunen Thoren M."/>
            <person name="Johannesson H."/>
        </authorList>
    </citation>
    <scope>NUCLEOTIDE SEQUENCE</scope>
    <source>
        <strain evidence="2">CBS 560.94</strain>
    </source>
</reference>
<organism evidence="2 3">
    <name type="scientific">Neurospora tetraspora</name>
    <dbReference type="NCBI Taxonomy" id="94610"/>
    <lineage>
        <taxon>Eukaryota</taxon>
        <taxon>Fungi</taxon>
        <taxon>Dikarya</taxon>
        <taxon>Ascomycota</taxon>
        <taxon>Pezizomycotina</taxon>
        <taxon>Sordariomycetes</taxon>
        <taxon>Sordariomycetidae</taxon>
        <taxon>Sordariales</taxon>
        <taxon>Sordariaceae</taxon>
        <taxon>Neurospora</taxon>
    </lineage>
</organism>
<dbReference type="Pfam" id="PF00581">
    <property type="entry name" value="Rhodanese"/>
    <property type="match status" value="1"/>
</dbReference>
<dbReference type="GO" id="GO:0004792">
    <property type="term" value="F:thiosulfate-cyanide sulfurtransferase activity"/>
    <property type="evidence" value="ECO:0007669"/>
    <property type="project" value="TreeGrafter"/>
</dbReference>
<reference evidence="2" key="2">
    <citation type="submission" date="2023-06" db="EMBL/GenBank/DDBJ databases">
        <authorList>
            <consortium name="Lawrence Berkeley National Laboratory"/>
            <person name="Haridas S."/>
            <person name="Hensen N."/>
            <person name="Bonometti L."/>
            <person name="Westerberg I."/>
            <person name="Brannstrom I.O."/>
            <person name="Guillou S."/>
            <person name="Cros-Aarteil S."/>
            <person name="Calhoun S."/>
            <person name="Kuo A."/>
            <person name="Mondo S."/>
            <person name="Pangilinan J."/>
            <person name="Riley R."/>
            <person name="Labutti K."/>
            <person name="Andreopoulos B."/>
            <person name="Lipzen A."/>
            <person name="Chen C."/>
            <person name="Yanf M."/>
            <person name="Daum C."/>
            <person name="Ng V."/>
            <person name="Clum A."/>
            <person name="Steindorff A."/>
            <person name="Ohm R."/>
            <person name="Martin F."/>
            <person name="Silar P."/>
            <person name="Natvig D."/>
            <person name="Lalanne C."/>
            <person name="Gautier V."/>
            <person name="Ament-Velasquez S.L."/>
            <person name="Kruys A."/>
            <person name="Hutchinson M.I."/>
            <person name="Powell A.J."/>
            <person name="Barry K."/>
            <person name="Miller A.N."/>
            <person name="Grigoriev I.V."/>
            <person name="Debuchy R."/>
            <person name="Gladieux P."/>
            <person name="Thoren M.H."/>
            <person name="Johannesson H."/>
        </authorList>
    </citation>
    <scope>NUCLEOTIDE SEQUENCE</scope>
    <source>
        <strain evidence="2">CBS 560.94</strain>
    </source>
</reference>
<feature type="domain" description="Rhodanese" evidence="1">
    <location>
        <begin position="120"/>
        <end position="222"/>
    </location>
</feature>
<proteinExistence type="predicted"/>
<dbReference type="PROSITE" id="PS50206">
    <property type="entry name" value="RHODANESE_3"/>
    <property type="match status" value="1"/>
</dbReference>
<dbReference type="SUPFAM" id="SSF52821">
    <property type="entry name" value="Rhodanese/Cell cycle control phosphatase"/>
    <property type="match status" value="1"/>
</dbReference>
<dbReference type="Proteomes" id="UP001278500">
    <property type="component" value="Unassembled WGS sequence"/>
</dbReference>
<dbReference type="AlphaFoldDB" id="A0AAE0J7M1"/>
<dbReference type="PANTHER" id="PTHR44086:SF10">
    <property type="entry name" value="THIOSULFATE SULFURTRANSFERASE_RHODANESE-LIKE DOMAIN-CONTAINING PROTEIN 3"/>
    <property type="match status" value="1"/>
</dbReference>
<dbReference type="SMART" id="SM00450">
    <property type="entry name" value="RHOD"/>
    <property type="match status" value="1"/>
</dbReference>
<dbReference type="GO" id="GO:0005739">
    <property type="term" value="C:mitochondrion"/>
    <property type="evidence" value="ECO:0007669"/>
    <property type="project" value="TreeGrafter"/>
</dbReference>
<dbReference type="CDD" id="cd01519">
    <property type="entry name" value="RHOD_HSP67B2"/>
    <property type="match status" value="1"/>
</dbReference>
<protein>
    <submittedName>
        <fullName evidence="2">Rhodanese-like domain-containing protein</fullName>
    </submittedName>
</protein>
<gene>
    <name evidence="2" type="ORF">B0H65DRAFT_321049</name>
</gene>
<name>A0AAE0J7M1_9PEZI</name>
<dbReference type="RefSeq" id="XP_062677830.1">
    <property type="nucleotide sequence ID" value="XM_062823409.1"/>
</dbReference>
<dbReference type="EMBL" id="JAUEPP010000008">
    <property type="protein sequence ID" value="KAK3338379.1"/>
    <property type="molecule type" value="Genomic_DNA"/>
</dbReference>
<dbReference type="GeneID" id="87860563"/>
<accession>A0AAE0J7M1</accession>
<sequence length="222" mass="23839">MSALARRSIARLSGAAAAAQPVSFGSTSPVTTVTSATLRKAATAQAQQQVPTQRAFSTAAPVRPKVNAQATGPVAVTTWTARAKEAVERSRARAYSQEAQGKGENKILGFEDMQKLIEDPKRSVIIVDVREPGELIQTGRIPGAINIPVTTSPDSFFISEDEFEDRHGFPRPSKDSEVVFYCKAGVRSRGAAGLAREAGWEKVSEYPGSWLDWAAKGGKIEH</sequence>
<comment type="caution">
    <text evidence="2">The sequence shown here is derived from an EMBL/GenBank/DDBJ whole genome shotgun (WGS) entry which is preliminary data.</text>
</comment>
<dbReference type="InterPro" id="IPR036873">
    <property type="entry name" value="Rhodanese-like_dom_sf"/>
</dbReference>
<dbReference type="Gene3D" id="3.40.250.10">
    <property type="entry name" value="Rhodanese-like domain"/>
    <property type="match status" value="1"/>
</dbReference>
<keyword evidence="3" id="KW-1185">Reference proteome</keyword>
<dbReference type="PANTHER" id="PTHR44086">
    <property type="entry name" value="THIOSULFATE SULFURTRANSFERASE RDL2, MITOCHONDRIAL-RELATED"/>
    <property type="match status" value="1"/>
</dbReference>
<dbReference type="InterPro" id="IPR001763">
    <property type="entry name" value="Rhodanese-like_dom"/>
</dbReference>
<evidence type="ECO:0000313" key="3">
    <source>
        <dbReference type="Proteomes" id="UP001278500"/>
    </source>
</evidence>